<feature type="domain" description="Edg1 TPR repeats region" evidence="2">
    <location>
        <begin position="198"/>
        <end position="398"/>
    </location>
</feature>
<dbReference type="EMBL" id="UYSL01020595">
    <property type="protein sequence ID" value="VDL75352.1"/>
    <property type="molecule type" value="Genomic_DNA"/>
</dbReference>
<dbReference type="InterPro" id="IPR056581">
    <property type="entry name" value="TPR_Edg1"/>
</dbReference>
<feature type="compositionally biased region" description="Basic residues" evidence="1">
    <location>
        <begin position="814"/>
        <end position="825"/>
    </location>
</feature>
<sequence length="825" mass="93338">MGSGETNTATVRLPLDSMESMRKLEEFEATLSHGKDLFHSSYSLLIYSLGKRSLADLFQAAFRKDSCHATCQRISRSLCDFASASLQPLFDSERSFNDVEQIKFFWEVYQLKNIPNLLGPVQLTALSDVVEKLAGYSKEKGIDNNIMKNIPMELLHLIDAGQDWVPSRAADKGLPYFLKDLTNQQAAEPTRPDVQQSSNKLLSQTAEFLDNIASGEVDQEHMKELMEMCKCNSLSSGDALRMLDKFVTAADSLPIYSSKVRDAFFTVLECFFISLTDDVKGPVMKRFYEEWLRKDGDLPSLETYMGDYSSDITESINGIGDHVEIQNDVAKFKRIRDKLSWYLLTIPRHTIHRLLKQCLDNRLIVPGVLNVHSFILKIDSTQDVPERKASSPSEAPVLSATTLIKAFVLPTLMKRAHEVLMLKILHRLMQTVGAKETRFEWSVEIGDAGHDVVQTPELILLIIELYSEYESSNQQAADICRCLLKSLGEKLKGENLVFKQETCDFILYSLRRYNWWIRYAICTWFCTTLQSPKQQLPTGLYKCLSLDHQEQCEQISVDFPFSPAECFFRSFFELALFDVELATDFLKKGIHVHPRDENLVEKIALALVLDPSQEPRVIEFLCESTFHGLRLIQHLLLLATAAKFAYFRANNVGTACSSNLETSHSSPQSCYRAADEFLQAFCELTKAHAEKEVVNLRRSKLPFPPDIKEDILPPAQATIRRDERVYSQLSILFNVACSITRLVPKPPLALQVLINCLAELLFEVQSMRIGTFLDDLPSDHYKSNTVYAVAQPATAPKSPHSSAHPGQGSENKGKNGKKKRGAKRR</sequence>
<dbReference type="AlphaFoldDB" id="A0A158R0G0"/>
<dbReference type="Pfam" id="PF24293">
    <property type="entry name" value="TPR_Edg1"/>
    <property type="match status" value="1"/>
</dbReference>
<keyword evidence="4" id="KW-1185">Reference proteome</keyword>
<name>A0A158R0G0_NIPBR</name>
<evidence type="ECO:0000313" key="4">
    <source>
        <dbReference type="Proteomes" id="UP000271162"/>
    </source>
</evidence>
<dbReference type="Proteomes" id="UP000271162">
    <property type="component" value="Unassembled WGS sequence"/>
</dbReference>
<evidence type="ECO:0000256" key="1">
    <source>
        <dbReference type="SAM" id="MobiDB-lite"/>
    </source>
</evidence>
<dbReference type="WBParaSite" id="NBR_0001176201-mRNA-1">
    <property type="protein sequence ID" value="NBR_0001176201-mRNA-1"/>
    <property type="gene ID" value="NBR_0001176201"/>
</dbReference>
<feature type="region of interest" description="Disordered" evidence="1">
    <location>
        <begin position="787"/>
        <end position="825"/>
    </location>
</feature>
<gene>
    <name evidence="3" type="ORF">NBR_LOCUS11763</name>
</gene>
<protein>
    <submittedName>
        <fullName evidence="5">Anaphase-promoting complex subunit 2</fullName>
    </submittedName>
</protein>
<accession>A0A158R0G0</accession>
<evidence type="ECO:0000313" key="3">
    <source>
        <dbReference type="EMBL" id="VDL75352.1"/>
    </source>
</evidence>
<organism evidence="5">
    <name type="scientific">Nippostrongylus brasiliensis</name>
    <name type="common">Rat hookworm</name>
    <dbReference type="NCBI Taxonomy" id="27835"/>
    <lineage>
        <taxon>Eukaryota</taxon>
        <taxon>Metazoa</taxon>
        <taxon>Ecdysozoa</taxon>
        <taxon>Nematoda</taxon>
        <taxon>Chromadorea</taxon>
        <taxon>Rhabditida</taxon>
        <taxon>Rhabditina</taxon>
        <taxon>Rhabditomorpha</taxon>
        <taxon>Strongyloidea</taxon>
        <taxon>Heligmosomidae</taxon>
        <taxon>Nippostrongylus</taxon>
    </lineage>
</organism>
<proteinExistence type="predicted"/>
<reference evidence="5" key="1">
    <citation type="submission" date="2016-04" db="UniProtKB">
        <authorList>
            <consortium name="WormBaseParasite"/>
        </authorList>
    </citation>
    <scope>IDENTIFICATION</scope>
</reference>
<evidence type="ECO:0000313" key="5">
    <source>
        <dbReference type="WBParaSite" id="NBR_0001176201-mRNA-1"/>
    </source>
</evidence>
<evidence type="ECO:0000259" key="2">
    <source>
        <dbReference type="Pfam" id="PF24293"/>
    </source>
</evidence>
<reference evidence="3 4" key="2">
    <citation type="submission" date="2018-11" db="EMBL/GenBank/DDBJ databases">
        <authorList>
            <consortium name="Pathogen Informatics"/>
        </authorList>
    </citation>
    <scope>NUCLEOTIDE SEQUENCE [LARGE SCALE GENOMIC DNA]</scope>
</reference>